<gene>
    <name evidence="2" type="ordered locus">CCNA_03974</name>
</gene>
<dbReference type="HOGENOM" id="CLU_1882004_0_0_5"/>
<accession>A0A0H3J4A0</accession>
<sequence>MCDDFAAIQALLGHMRLKSESSLAVSLPHGKACAAEVEPPVDQQGLAGDMPRRRGRQKDGRAGDVFGGGGDLQRCRRSRAGAKTIDSLGVHGLFEPRCVDEARADGVDANARRKRAGQRQRHRGHRALGGGVGHR</sequence>
<evidence type="ECO:0000313" key="2">
    <source>
        <dbReference type="EMBL" id="AHI88577.1"/>
    </source>
</evidence>
<dbReference type="AlphaFoldDB" id="A0A0H3J4A0"/>
<protein>
    <submittedName>
        <fullName evidence="2">Uncharacterized protein</fullName>
    </submittedName>
</protein>
<proteinExistence type="predicted"/>
<name>A0A0H3J4A0_CAUVN</name>
<dbReference type="RefSeq" id="YP_009020546.1">
    <property type="nucleotide sequence ID" value="NC_011916.1"/>
</dbReference>
<dbReference type="Proteomes" id="UP000001364">
    <property type="component" value="Chromosome"/>
</dbReference>
<dbReference type="GeneID" id="18668922"/>
<organism evidence="2 3">
    <name type="scientific">Caulobacter vibrioides (strain NA1000 / CB15N)</name>
    <name type="common">Caulobacter crescentus</name>
    <dbReference type="NCBI Taxonomy" id="565050"/>
    <lineage>
        <taxon>Bacteria</taxon>
        <taxon>Pseudomonadati</taxon>
        <taxon>Pseudomonadota</taxon>
        <taxon>Alphaproteobacteria</taxon>
        <taxon>Caulobacterales</taxon>
        <taxon>Caulobacteraceae</taxon>
        <taxon>Caulobacter</taxon>
    </lineage>
</organism>
<evidence type="ECO:0000313" key="3">
    <source>
        <dbReference type="Proteomes" id="UP000001364"/>
    </source>
</evidence>
<dbReference type="RefSeq" id="WP_024265827.1">
    <property type="nucleotide sequence ID" value="NC_011916.1"/>
</dbReference>
<reference evidence="2 3" key="1">
    <citation type="journal article" date="2010" name="J. Bacteriol.">
        <title>The genetic basis of laboratory adaptation in Caulobacter crescentus.</title>
        <authorList>
            <person name="Marks M.E."/>
            <person name="Castro-Rojas C.M."/>
            <person name="Teiling C."/>
            <person name="Du L."/>
            <person name="Kapatral V."/>
            <person name="Walunas T.L."/>
            <person name="Crosson S."/>
        </authorList>
    </citation>
    <scope>NUCLEOTIDE SEQUENCE [LARGE SCALE GENOMIC DNA]</scope>
    <source>
        <strain evidence="3">NA1000 / CB15N</strain>
    </source>
</reference>
<keyword evidence="3" id="KW-1185">Reference proteome</keyword>
<feature type="region of interest" description="Disordered" evidence="1">
    <location>
        <begin position="35"/>
        <end position="73"/>
    </location>
</feature>
<feature type="region of interest" description="Disordered" evidence="1">
    <location>
        <begin position="105"/>
        <end position="135"/>
    </location>
</feature>
<feature type="compositionally biased region" description="Basic residues" evidence="1">
    <location>
        <begin position="112"/>
        <end position="126"/>
    </location>
</feature>
<dbReference type="KEGG" id="ccs:CCNA_03974"/>
<dbReference type="EMBL" id="CP001340">
    <property type="protein sequence ID" value="AHI88577.1"/>
    <property type="molecule type" value="Genomic_DNA"/>
</dbReference>
<evidence type="ECO:0000256" key="1">
    <source>
        <dbReference type="SAM" id="MobiDB-lite"/>
    </source>
</evidence>